<accession>A0A835KX45</accession>
<comment type="caution">
    <text evidence="1">The sequence shown here is derived from an EMBL/GenBank/DDBJ whole genome shotgun (WGS) entry which is preliminary data.</text>
</comment>
<proteinExistence type="predicted"/>
<reference evidence="1" key="1">
    <citation type="submission" date="2020-08" db="EMBL/GenBank/DDBJ databases">
        <title>Spodoptera exigua strain:BAW_Kor-Di-RS1 Genome sequencing and assembly.</title>
        <authorList>
            <person name="Kim J."/>
            <person name="Nam H.Y."/>
            <person name="Kwon M."/>
            <person name="Choi J.H."/>
            <person name="Cho S.R."/>
            <person name="Kim G.-H."/>
        </authorList>
    </citation>
    <scope>NUCLEOTIDE SEQUENCE</scope>
    <source>
        <strain evidence="1">BAW_Kor-Di-RS1</strain>
        <tissue evidence="1">Whole-body</tissue>
    </source>
</reference>
<evidence type="ECO:0000313" key="2">
    <source>
        <dbReference type="Proteomes" id="UP000648187"/>
    </source>
</evidence>
<dbReference type="EMBL" id="JACKWZ010000621">
    <property type="protein sequence ID" value="KAF9406248.1"/>
    <property type="molecule type" value="Genomic_DNA"/>
</dbReference>
<dbReference type="Proteomes" id="UP000648187">
    <property type="component" value="Unassembled WGS sequence"/>
</dbReference>
<name>A0A835KX45_SPOEX</name>
<organism evidence="1 2">
    <name type="scientific">Spodoptera exigua</name>
    <name type="common">Beet armyworm</name>
    <name type="synonym">Noctua fulgens</name>
    <dbReference type="NCBI Taxonomy" id="7107"/>
    <lineage>
        <taxon>Eukaryota</taxon>
        <taxon>Metazoa</taxon>
        <taxon>Ecdysozoa</taxon>
        <taxon>Arthropoda</taxon>
        <taxon>Hexapoda</taxon>
        <taxon>Insecta</taxon>
        <taxon>Pterygota</taxon>
        <taxon>Neoptera</taxon>
        <taxon>Endopterygota</taxon>
        <taxon>Lepidoptera</taxon>
        <taxon>Glossata</taxon>
        <taxon>Ditrysia</taxon>
        <taxon>Noctuoidea</taxon>
        <taxon>Noctuidae</taxon>
        <taxon>Amphipyrinae</taxon>
        <taxon>Spodoptera</taxon>
    </lineage>
</organism>
<keyword evidence="2" id="KW-1185">Reference proteome</keyword>
<sequence>MAYGLLDRRIRKRVPTEPTVTTFEELLKKARAVEDSLNESQNGRPCLGRRLIVKMVKRCRLGRASASSYLHVEYCFPVVRCCRFWSHGRFSDRKDRDHQVVLCLLQT</sequence>
<evidence type="ECO:0000313" key="1">
    <source>
        <dbReference type="EMBL" id="KAF9406248.1"/>
    </source>
</evidence>
<dbReference type="AlphaFoldDB" id="A0A835KX45"/>
<protein>
    <submittedName>
        <fullName evidence="1">Uncharacterized protein</fullName>
    </submittedName>
</protein>
<gene>
    <name evidence="1" type="ORF">HW555_013317</name>
</gene>